<dbReference type="GO" id="GO:0043200">
    <property type="term" value="P:response to amino acid"/>
    <property type="evidence" value="ECO:0007669"/>
    <property type="project" value="TreeGrafter"/>
</dbReference>
<evidence type="ECO:0000256" key="2">
    <source>
        <dbReference type="ARBA" id="ARBA00023125"/>
    </source>
</evidence>
<dbReference type="Proteomes" id="UP000233781">
    <property type="component" value="Unassembled WGS sequence"/>
</dbReference>
<keyword evidence="1" id="KW-0805">Transcription regulation</keyword>
<organism evidence="5 6">
    <name type="scientific">Phycicoccus duodecadis</name>
    <dbReference type="NCBI Taxonomy" id="173053"/>
    <lineage>
        <taxon>Bacteria</taxon>
        <taxon>Bacillati</taxon>
        <taxon>Actinomycetota</taxon>
        <taxon>Actinomycetes</taxon>
        <taxon>Micrococcales</taxon>
        <taxon>Intrasporangiaceae</taxon>
        <taxon>Phycicoccus</taxon>
    </lineage>
</organism>
<keyword evidence="3" id="KW-0804">Transcription</keyword>
<evidence type="ECO:0000259" key="4">
    <source>
        <dbReference type="PROSITE" id="PS50956"/>
    </source>
</evidence>
<dbReference type="Gene3D" id="1.10.10.10">
    <property type="entry name" value="Winged helix-like DNA-binding domain superfamily/Winged helix DNA-binding domain"/>
    <property type="match status" value="2"/>
</dbReference>
<dbReference type="EMBL" id="PJNE01000001">
    <property type="protein sequence ID" value="PKW27854.1"/>
    <property type="molecule type" value="Genomic_DNA"/>
</dbReference>
<proteinExistence type="predicted"/>
<dbReference type="GO" id="GO:0043565">
    <property type="term" value="F:sequence-specific DNA binding"/>
    <property type="evidence" value="ECO:0007669"/>
    <property type="project" value="InterPro"/>
</dbReference>
<dbReference type="PRINTS" id="PR00033">
    <property type="entry name" value="HTHASNC"/>
</dbReference>
<accession>A0A2N3YLY1</accession>
<dbReference type="InterPro" id="IPR036388">
    <property type="entry name" value="WH-like_DNA-bd_sf"/>
</dbReference>
<dbReference type="InterPro" id="IPR036390">
    <property type="entry name" value="WH_DNA-bd_sf"/>
</dbReference>
<comment type="caution">
    <text evidence="5">The sequence shown here is derived from an EMBL/GenBank/DDBJ whole genome shotgun (WGS) entry which is preliminary data.</text>
</comment>
<name>A0A2N3YLY1_9MICO</name>
<dbReference type="SUPFAM" id="SSF46785">
    <property type="entry name" value="Winged helix' DNA-binding domain"/>
    <property type="match status" value="2"/>
</dbReference>
<reference evidence="5 6" key="1">
    <citation type="submission" date="2017-12" db="EMBL/GenBank/DDBJ databases">
        <title>Sequencing the genomes of 1000 Actinobacteria strains.</title>
        <authorList>
            <person name="Klenk H.-P."/>
        </authorList>
    </citation>
    <scope>NUCLEOTIDE SEQUENCE [LARGE SCALE GENOMIC DNA]</scope>
    <source>
        <strain evidence="5 6">DSM 12806</strain>
    </source>
</reference>
<dbReference type="InterPro" id="IPR019887">
    <property type="entry name" value="Tscrpt_reg_AsnC/Lrp_C"/>
</dbReference>
<dbReference type="InterPro" id="IPR019888">
    <property type="entry name" value="Tscrpt_reg_AsnC-like"/>
</dbReference>
<dbReference type="InterPro" id="IPR011008">
    <property type="entry name" value="Dimeric_a/b-barrel"/>
</dbReference>
<dbReference type="InterPro" id="IPR000485">
    <property type="entry name" value="AsnC-type_HTH_dom"/>
</dbReference>
<protein>
    <submittedName>
        <fullName evidence="5">DNA-binding Lrp family transcriptional regulator</fullName>
    </submittedName>
</protein>
<keyword evidence="6" id="KW-1185">Reference proteome</keyword>
<gene>
    <name evidence="5" type="ORF">ATL31_2705</name>
</gene>
<dbReference type="GO" id="GO:0005829">
    <property type="term" value="C:cytosol"/>
    <property type="evidence" value="ECO:0007669"/>
    <property type="project" value="TreeGrafter"/>
</dbReference>
<dbReference type="Gene3D" id="3.30.70.920">
    <property type="match status" value="1"/>
</dbReference>
<keyword evidence="2 5" id="KW-0238">DNA-binding</keyword>
<dbReference type="PROSITE" id="PS50956">
    <property type="entry name" value="HTH_ASNC_2"/>
    <property type="match status" value="1"/>
</dbReference>
<evidence type="ECO:0000256" key="3">
    <source>
        <dbReference type="ARBA" id="ARBA00023163"/>
    </source>
</evidence>
<feature type="domain" description="HTH asnC-type" evidence="4">
    <location>
        <begin position="8"/>
        <end position="53"/>
    </location>
</feature>
<evidence type="ECO:0000256" key="1">
    <source>
        <dbReference type="ARBA" id="ARBA00023015"/>
    </source>
</evidence>
<dbReference type="SMART" id="SM00344">
    <property type="entry name" value="HTH_ASNC"/>
    <property type="match status" value="2"/>
</dbReference>
<dbReference type="PANTHER" id="PTHR30154:SF34">
    <property type="entry name" value="TRANSCRIPTIONAL REGULATOR AZLB"/>
    <property type="match status" value="1"/>
</dbReference>
<dbReference type="AlphaFoldDB" id="A0A2N3YLY1"/>
<dbReference type="Pfam" id="PF01037">
    <property type="entry name" value="AsnC_trans_reg"/>
    <property type="match status" value="1"/>
</dbReference>
<dbReference type="SUPFAM" id="SSF54909">
    <property type="entry name" value="Dimeric alpha+beta barrel"/>
    <property type="match status" value="1"/>
</dbReference>
<dbReference type="Pfam" id="PF13404">
    <property type="entry name" value="HTH_AsnC-type"/>
    <property type="match status" value="2"/>
</dbReference>
<evidence type="ECO:0000313" key="6">
    <source>
        <dbReference type="Proteomes" id="UP000233781"/>
    </source>
</evidence>
<evidence type="ECO:0000313" key="5">
    <source>
        <dbReference type="EMBL" id="PKW27854.1"/>
    </source>
</evidence>
<sequence length="329" mass="36050">MTGGDTRVDELDRRIIAALQADGRASWTDLAERVGSSLATVTRRGQQLLASGVVAVGVSHAIHTPLAADLFVLRIRCRSGRQMDVAKVLAERRDLRFLCLVTGANDLVAEIVIPKLDVLHARLIDEIQAIDGVETCRTDLVLHQYKVSQHWLQSVLARQERGDESAAEPHVCDPSHFGDTDRQILEVLKLDGRASFRSVADEIGVNESTVRRRFEAMIERGCAVVLTLVSAPALGFEAEILLNVSVSPARLDDVARALTDFVGVRYLAATLDCSLMCELILPSTSEVYSFLTQVLGRIDGVLGWEASLELLTITRGFLETPWWRAAAVA</sequence>
<dbReference type="PANTHER" id="PTHR30154">
    <property type="entry name" value="LEUCINE-RESPONSIVE REGULATORY PROTEIN"/>
    <property type="match status" value="1"/>
</dbReference>